<dbReference type="PANTHER" id="PTHR43384:SF6">
    <property type="entry name" value="SEPTUM SITE-DETERMINING PROTEIN MIND HOMOLOG, CHLOROPLASTIC"/>
    <property type="match status" value="1"/>
</dbReference>
<dbReference type="PANTHER" id="PTHR43384">
    <property type="entry name" value="SEPTUM SITE-DETERMINING PROTEIN MIND HOMOLOG, CHLOROPLASTIC-RELATED"/>
    <property type="match status" value="1"/>
</dbReference>
<dbReference type="InterPro" id="IPR001789">
    <property type="entry name" value="Sig_transdc_resp-reg_receiver"/>
</dbReference>
<dbReference type="InterPro" id="IPR011006">
    <property type="entry name" value="CheY-like_superfamily"/>
</dbReference>
<feature type="modified residue" description="4-aspartylphosphate" evidence="3">
    <location>
        <position position="64"/>
    </location>
</feature>
<organism evidence="5 6">
    <name type="scientific">Chelativorans salis</name>
    <dbReference type="NCBI Taxonomy" id="2978478"/>
    <lineage>
        <taxon>Bacteria</taxon>
        <taxon>Pseudomonadati</taxon>
        <taxon>Pseudomonadota</taxon>
        <taxon>Alphaproteobacteria</taxon>
        <taxon>Hyphomicrobiales</taxon>
        <taxon>Phyllobacteriaceae</taxon>
        <taxon>Chelativorans</taxon>
    </lineage>
</organism>
<proteinExistence type="predicted"/>
<dbReference type="InterPro" id="IPR050625">
    <property type="entry name" value="ParA/MinD_ATPase"/>
</dbReference>
<feature type="domain" description="Response regulatory" evidence="4">
    <location>
        <begin position="12"/>
        <end position="129"/>
    </location>
</feature>
<keyword evidence="2" id="KW-0067">ATP-binding</keyword>
<evidence type="ECO:0000256" key="2">
    <source>
        <dbReference type="ARBA" id="ARBA00022840"/>
    </source>
</evidence>
<keyword evidence="6" id="KW-1185">Reference proteome</keyword>
<evidence type="ECO:0000256" key="1">
    <source>
        <dbReference type="ARBA" id="ARBA00022741"/>
    </source>
</evidence>
<keyword evidence="3" id="KW-0597">Phosphoprotein</keyword>
<gene>
    <name evidence="5" type="ORF">N5A92_06355</name>
</gene>
<reference evidence="5 6" key="1">
    <citation type="submission" date="2022-09" db="EMBL/GenBank/DDBJ databases">
        <title>Chelativorans salina sp. nov., a novel slightly halophilic bacterium isolated from a saline lake sediment enrichment.</title>
        <authorList>
            <person name="Gao L."/>
            <person name="Fang B.-Z."/>
            <person name="Li W.-J."/>
        </authorList>
    </citation>
    <scope>NUCLEOTIDE SEQUENCE [LARGE SCALE GENOMIC DNA]</scope>
    <source>
        <strain evidence="5 6">EGI FJ00035</strain>
    </source>
</reference>
<dbReference type="PROSITE" id="PS50110">
    <property type="entry name" value="RESPONSE_REGULATORY"/>
    <property type="match status" value="1"/>
</dbReference>
<dbReference type="SUPFAM" id="SSF52540">
    <property type="entry name" value="P-loop containing nucleoside triphosphate hydrolases"/>
    <property type="match status" value="1"/>
</dbReference>
<dbReference type="RefSeq" id="WP_260901144.1">
    <property type="nucleotide sequence ID" value="NZ_JAOCZP010000002.1"/>
</dbReference>
<dbReference type="InterPro" id="IPR027417">
    <property type="entry name" value="P-loop_NTPase"/>
</dbReference>
<keyword evidence="1" id="KW-0547">Nucleotide-binding</keyword>
<evidence type="ECO:0000256" key="3">
    <source>
        <dbReference type="PROSITE-ProRule" id="PRU00169"/>
    </source>
</evidence>
<dbReference type="EMBL" id="JAOCZP010000002">
    <property type="protein sequence ID" value="MCT7374654.1"/>
    <property type="molecule type" value="Genomic_DNA"/>
</dbReference>
<comment type="caution">
    <text evidence="5">The sequence shown here is derived from an EMBL/GenBank/DDBJ whole genome shotgun (WGS) entry which is preliminary data.</text>
</comment>
<name>A0ABT2LKT0_9HYPH</name>
<evidence type="ECO:0000259" key="4">
    <source>
        <dbReference type="PROSITE" id="PS50110"/>
    </source>
</evidence>
<dbReference type="Gene3D" id="3.40.50.2300">
    <property type="match status" value="1"/>
</dbReference>
<sequence>MTTHMNFTRRVRILIVSNDGAVSEFMQNSLSALSHYDTELVPLEAASGARSGIKPENYDLLVVDVGDGAVLEGGAVTELRRRFAETPLILVSELLSDQRMRLLFRLNGNDWLKKPLERKAFLESISSHIQLAFSGDNRVHAVVAAVGGAGATSIAISLADGLTRAKRRQERTVALFDLDFSTGACGHYLNTLNDYDLKPVIANPSRVDLEFIDIIKKKHESGFSLLSFRQPGVILSSTGSELVLRMLDVVSFQNNHTVLDVPYYETSWKSDLLRAVNSISLVTELTIPALRQAKDLYARIRELRNDDPPIQIIVNKHRRRLFSFGIGKKDTKRVFKQTATFLIEDDWSTLSEAANRGVLPVEVNARSKFVKRIEKLAEGVK</sequence>
<dbReference type="Proteomes" id="UP001320831">
    <property type="component" value="Unassembled WGS sequence"/>
</dbReference>
<dbReference type="Gene3D" id="3.40.50.300">
    <property type="entry name" value="P-loop containing nucleotide triphosphate hydrolases"/>
    <property type="match status" value="1"/>
</dbReference>
<protein>
    <submittedName>
        <fullName evidence="5">Pilus assembly protein</fullName>
    </submittedName>
</protein>
<evidence type="ECO:0000313" key="5">
    <source>
        <dbReference type="EMBL" id="MCT7374654.1"/>
    </source>
</evidence>
<accession>A0ABT2LKT0</accession>
<evidence type="ECO:0000313" key="6">
    <source>
        <dbReference type="Proteomes" id="UP001320831"/>
    </source>
</evidence>
<dbReference type="SUPFAM" id="SSF52172">
    <property type="entry name" value="CheY-like"/>
    <property type="match status" value="1"/>
</dbReference>